<sequence length="151" mass="17610">MLMRLTNKKFRENYIKTVKLDFQLVKREVHGSAVLLIVYDTVCERFGAHNKFQRRRHGILLVYDVTNLQSFGNIMSWVQGIKDCNWDAVIIFLVGNKCDLEMERKVSTKEGRDLAQMFNICFFETSAKNSTNIEELFTQISSLIIHLNNTN</sequence>
<evidence type="ECO:0000256" key="4">
    <source>
        <dbReference type="ARBA" id="ARBA00023288"/>
    </source>
</evidence>
<dbReference type="EMBL" id="GIBP01008911">
    <property type="protein sequence ID" value="NDV37880.1"/>
    <property type="molecule type" value="Transcribed_RNA"/>
</dbReference>
<dbReference type="PANTHER" id="PTHR47980">
    <property type="entry name" value="LD44762P"/>
    <property type="match status" value="1"/>
</dbReference>
<dbReference type="AlphaFoldDB" id="A0A6B2LM22"/>
<name>A0A6B2LM22_9EUKA</name>
<organism evidence="5">
    <name type="scientific">Arcella intermedia</name>
    <dbReference type="NCBI Taxonomy" id="1963864"/>
    <lineage>
        <taxon>Eukaryota</taxon>
        <taxon>Amoebozoa</taxon>
        <taxon>Tubulinea</taxon>
        <taxon>Elardia</taxon>
        <taxon>Arcellinida</taxon>
        <taxon>Sphaerothecina</taxon>
        <taxon>Arcellidae</taxon>
        <taxon>Arcella</taxon>
    </lineage>
</organism>
<dbReference type="InterPro" id="IPR050305">
    <property type="entry name" value="Small_GTPase_Rab"/>
</dbReference>
<dbReference type="PROSITE" id="PS51419">
    <property type="entry name" value="RAB"/>
    <property type="match status" value="1"/>
</dbReference>
<dbReference type="PRINTS" id="PR00449">
    <property type="entry name" value="RASTRNSFRMNG"/>
</dbReference>
<keyword evidence="4" id="KW-0449">Lipoprotein</keyword>
<dbReference type="SMART" id="SM00173">
    <property type="entry name" value="RAS"/>
    <property type="match status" value="1"/>
</dbReference>
<proteinExistence type="inferred from homology"/>
<dbReference type="InterPro" id="IPR005225">
    <property type="entry name" value="Small_GTP-bd"/>
</dbReference>
<dbReference type="Pfam" id="PF00071">
    <property type="entry name" value="Ras"/>
    <property type="match status" value="1"/>
</dbReference>
<reference evidence="5" key="1">
    <citation type="journal article" date="2020" name="J. Eukaryot. Microbiol.">
        <title>De novo Sequencing, Assembly and Annotation of the Transcriptome for the Free-Living Testate Amoeba Arcella intermedia.</title>
        <authorList>
            <person name="Ribeiro G.M."/>
            <person name="Porfirio-Sousa A.L."/>
            <person name="Maurer-Alcala X.X."/>
            <person name="Katz L.A."/>
            <person name="Lahr D.J.G."/>
        </authorList>
    </citation>
    <scope>NUCLEOTIDE SEQUENCE</scope>
</reference>
<dbReference type="InterPro" id="IPR001806">
    <property type="entry name" value="Small_GTPase"/>
</dbReference>
<dbReference type="FunFam" id="3.40.50.300:FF:001447">
    <property type="entry name" value="Ras-related protein Rab-1B"/>
    <property type="match status" value="1"/>
</dbReference>
<dbReference type="Gene3D" id="3.40.50.300">
    <property type="entry name" value="P-loop containing nucleotide triphosphate hydrolases"/>
    <property type="match status" value="1"/>
</dbReference>
<evidence type="ECO:0000256" key="2">
    <source>
        <dbReference type="ARBA" id="ARBA00022741"/>
    </source>
</evidence>
<protein>
    <submittedName>
        <fullName evidence="5">Uncharacterized protein</fullName>
    </submittedName>
</protein>
<keyword evidence="2" id="KW-0547">Nucleotide-binding</keyword>
<accession>A0A6B2LM22</accession>
<dbReference type="GO" id="GO:0005525">
    <property type="term" value="F:GTP binding"/>
    <property type="evidence" value="ECO:0007669"/>
    <property type="project" value="UniProtKB-KW"/>
</dbReference>
<dbReference type="SMART" id="SM00175">
    <property type="entry name" value="RAB"/>
    <property type="match status" value="1"/>
</dbReference>
<dbReference type="PROSITE" id="PS51421">
    <property type="entry name" value="RAS"/>
    <property type="match status" value="1"/>
</dbReference>
<dbReference type="GO" id="GO:0003924">
    <property type="term" value="F:GTPase activity"/>
    <property type="evidence" value="ECO:0007669"/>
    <property type="project" value="InterPro"/>
</dbReference>
<evidence type="ECO:0000313" key="5">
    <source>
        <dbReference type="EMBL" id="NDV37880.1"/>
    </source>
</evidence>
<evidence type="ECO:0000256" key="3">
    <source>
        <dbReference type="ARBA" id="ARBA00023134"/>
    </source>
</evidence>
<dbReference type="CDD" id="cd00154">
    <property type="entry name" value="Rab"/>
    <property type="match status" value="1"/>
</dbReference>
<dbReference type="NCBIfam" id="TIGR00231">
    <property type="entry name" value="small_GTP"/>
    <property type="match status" value="1"/>
</dbReference>
<dbReference type="SUPFAM" id="SSF52540">
    <property type="entry name" value="P-loop containing nucleoside triphosphate hydrolases"/>
    <property type="match status" value="1"/>
</dbReference>
<keyword evidence="3" id="KW-0342">GTP-binding</keyword>
<evidence type="ECO:0000256" key="1">
    <source>
        <dbReference type="ARBA" id="ARBA00006270"/>
    </source>
</evidence>
<dbReference type="SMART" id="SM00174">
    <property type="entry name" value="RHO"/>
    <property type="match status" value="1"/>
</dbReference>
<comment type="similarity">
    <text evidence="1">Belongs to the small GTPase superfamily. Rab family.</text>
</comment>
<dbReference type="InterPro" id="IPR027417">
    <property type="entry name" value="P-loop_NTPase"/>
</dbReference>